<keyword evidence="6" id="KW-0862">Zinc</keyword>
<evidence type="ECO:0000313" key="12">
    <source>
        <dbReference type="Proteomes" id="UP000267145"/>
    </source>
</evidence>
<evidence type="ECO:0000256" key="4">
    <source>
        <dbReference type="ARBA" id="ARBA00022771"/>
    </source>
</evidence>
<dbReference type="SUPFAM" id="SSF53300">
    <property type="entry name" value="vWA-like"/>
    <property type="match status" value="1"/>
</dbReference>
<gene>
    <name evidence="11" type="ORF">D7B24_009549</name>
</gene>
<keyword evidence="1" id="KW-0808">Transferase</keyword>
<dbReference type="Gene3D" id="1.20.120.1750">
    <property type="match status" value="1"/>
</dbReference>
<dbReference type="CDD" id="cd00198">
    <property type="entry name" value="vWFA"/>
    <property type="match status" value="1"/>
</dbReference>
<dbReference type="InterPro" id="IPR044066">
    <property type="entry name" value="TRIAD_supradom"/>
</dbReference>
<dbReference type="InterPro" id="IPR001841">
    <property type="entry name" value="Znf_RING"/>
</dbReference>
<evidence type="ECO:0000256" key="7">
    <source>
        <dbReference type="PROSITE-ProRule" id="PRU00175"/>
    </source>
</evidence>
<accession>A0A3M9Y2K2</accession>
<evidence type="ECO:0000256" key="6">
    <source>
        <dbReference type="ARBA" id="ARBA00022833"/>
    </source>
</evidence>
<dbReference type="EMBL" id="RBVV01000097">
    <property type="protein sequence ID" value="RNJ54657.1"/>
    <property type="molecule type" value="Genomic_DNA"/>
</dbReference>
<dbReference type="Proteomes" id="UP000267145">
    <property type="component" value="Unassembled WGS sequence"/>
</dbReference>
<dbReference type="RefSeq" id="XP_028492815.1">
    <property type="nucleotide sequence ID" value="XM_028643619.1"/>
</dbReference>
<feature type="domain" description="RING-type" evidence="10">
    <location>
        <begin position="931"/>
        <end position="1123"/>
    </location>
</feature>
<dbReference type="GO" id="GO:0016740">
    <property type="term" value="F:transferase activity"/>
    <property type="evidence" value="ECO:0007669"/>
    <property type="project" value="UniProtKB-KW"/>
</dbReference>
<dbReference type="STRING" id="1051616.A0A3M9Y2K2"/>
<comment type="caution">
    <text evidence="11">The sequence shown here is derived from an EMBL/GenBank/DDBJ whole genome shotgun (WGS) entry which is preliminary data.</text>
</comment>
<dbReference type="PROSITE" id="PS51873">
    <property type="entry name" value="TRIAD"/>
    <property type="match status" value="1"/>
</dbReference>
<dbReference type="Pfam" id="PF26200">
    <property type="entry name" value="Rcat_RNF216"/>
    <property type="match status" value="1"/>
</dbReference>
<organism evidence="11 12">
    <name type="scientific">Verticillium nonalfalfae</name>
    <dbReference type="NCBI Taxonomy" id="1051616"/>
    <lineage>
        <taxon>Eukaryota</taxon>
        <taxon>Fungi</taxon>
        <taxon>Dikarya</taxon>
        <taxon>Ascomycota</taxon>
        <taxon>Pezizomycotina</taxon>
        <taxon>Sordariomycetes</taxon>
        <taxon>Hypocreomycetidae</taxon>
        <taxon>Glomerellales</taxon>
        <taxon>Plectosphaerellaceae</taxon>
        <taxon>Verticillium</taxon>
    </lineage>
</organism>
<keyword evidence="5" id="KW-0833">Ubl conjugation pathway</keyword>
<dbReference type="PROSITE" id="PS50089">
    <property type="entry name" value="ZF_RING_2"/>
    <property type="match status" value="1"/>
</dbReference>
<dbReference type="Gene3D" id="3.40.50.410">
    <property type="entry name" value="von Willebrand factor, type A domain"/>
    <property type="match status" value="1"/>
</dbReference>
<keyword evidence="4 7" id="KW-0863">Zinc-finger</keyword>
<evidence type="ECO:0000256" key="3">
    <source>
        <dbReference type="ARBA" id="ARBA00022737"/>
    </source>
</evidence>
<evidence type="ECO:0000256" key="1">
    <source>
        <dbReference type="ARBA" id="ARBA00022679"/>
    </source>
</evidence>
<dbReference type="GO" id="GO:0008270">
    <property type="term" value="F:zinc ion binding"/>
    <property type="evidence" value="ECO:0007669"/>
    <property type="project" value="UniProtKB-KW"/>
</dbReference>
<evidence type="ECO:0000259" key="10">
    <source>
        <dbReference type="PROSITE" id="PS51873"/>
    </source>
</evidence>
<evidence type="ECO:0000256" key="8">
    <source>
        <dbReference type="SAM" id="MobiDB-lite"/>
    </source>
</evidence>
<sequence length="1139" mass="126011">MGPECCHGKPLAPTTFPKHATSPPTAFVTAMPRRIIPDLRQSLDCLQEASTITTATMTTDAAPQVNDLLIVTDATSSMNSYLQALRDVLPDIIRVSSLTRCFSRVGIIAYRDYGGRAGAAPVTEWSGWNYMDENDDHGESITQTGLIDFANTLHGSGGYDWPEAAKSGLALAHSVMREDATTIMLLFTDAPPHLLAVGGVPCQAEIVKLSDRESFGGSGPDFIDWISGATLLSDGDRKAQVFALVYATDVQASLLYLTTMTNGNYYHLKSATSDVVSDLTMHVLLAWMGFANDQDEHFNDIVTTATYRNTDGLRDARKEGDASLRSFMDSQAWRLQSSHVNFNITLSEKAQGHGTTVVVTNPRALPMQALEARYANDAEYRVFASKQLAAIIERNASAVATHPVYGSLWRAVCADRANDARAGLVMAFGQAIDRITSETKRQKMKDWLAQSYDFSAVIKDAISDVTEDERYPCVLFDPTENFTAVATAGGTDNRPVTDLTREELLEIGRSCDPRILRRLGKVLTQLKYVATEADLPAHLRDGPGVDVPRIPLALAKPEHKRSFWKLLLHTIVPGTQLSTRPAALLAALALRMGILPLRAVADQEMIAFSDKWNNLTTTENWNLGCLFLLLDADRDFEVRVSEGTAQRPRPDAHVLCDEDRRLFRTLVDYKMLEQNLQTTLQARIGWQPSKSKVALGPVAPCKRCNMPRSVTIMGRGGICGVCESNYDCRCQRCVKLDNHAECVWTNVTAHDDEKTPATWVECSVTTCRAQYVVYTPDRLRVRPKCYYCLHASQPDLGIGASPTVECTTCLNRMIWPNENRPHGFDEGSFKCPACVTGLVTVIEYETNVTRMREENGSQWLLRNDSNALEEPFNGRSLFHTISSVKDIDSLASNVEILPAFATSLTIRGKTVQNQEALLSCLRGWVDQRQSESGTCTLCFSDLRKTDLRAACGRRGCGSQICTSCLDGWYGLNTRGRVLNVAALSCPFCRRQPTAHVANRYGLVHVGGLREAVANPAWIYAWCAGCGFAKEFAERVCAQGAPADVQDWRCGECEMPHAETTGRKVAMVMRECPGCSTMTEKISGCDHITCPNCDAHWCFQCGEDVGYGQIYQHMSEEHGCWWDDRDDGDGDVEDEWEYQY</sequence>
<dbReference type="InterPro" id="IPR036465">
    <property type="entry name" value="vWFA_dom_sf"/>
</dbReference>
<dbReference type="GeneID" id="39613238"/>
<feature type="domain" description="RING-type" evidence="9">
    <location>
        <begin position="935"/>
        <end position="989"/>
    </location>
</feature>
<protein>
    <recommendedName>
        <fullName evidence="13">RING-type domain-containing protein</fullName>
    </recommendedName>
</protein>
<evidence type="ECO:0000313" key="11">
    <source>
        <dbReference type="EMBL" id="RNJ54657.1"/>
    </source>
</evidence>
<feature type="region of interest" description="Disordered" evidence="8">
    <location>
        <begin position="1"/>
        <end position="21"/>
    </location>
</feature>
<proteinExistence type="predicted"/>
<dbReference type="AlphaFoldDB" id="A0A3M9Y2K2"/>
<keyword evidence="3" id="KW-0677">Repeat</keyword>
<dbReference type="SUPFAM" id="SSF57850">
    <property type="entry name" value="RING/U-box"/>
    <property type="match status" value="2"/>
</dbReference>
<evidence type="ECO:0000256" key="2">
    <source>
        <dbReference type="ARBA" id="ARBA00022723"/>
    </source>
</evidence>
<evidence type="ECO:0008006" key="13">
    <source>
        <dbReference type="Google" id="ProtNLM"/>
    </source>
</evidence>
<keyword evidence="12" id="KW-1185">Reference proteome</keyword>
<reference evidence="11 12" key="1">
    <citation type="submission" date="2018-10" db="EMBL/GenBank/DDBJ databases">
        <title>Genome sequence of Verticillium nonalfalfae VnAa140.</title>
        <authorList>
            <person name="Stajich J.E."/>
            <person name="Kasson M.T."/>
        </authorList>
    </citation>
    <scope>NUCLEOTIDE SEQUENCE [LARGE SCALE GENOMIC DNA]</scope>
    <source>
        <strain evidence="11 12">VnAa140</strain>
    </source>
</reference>
<dbReference type="CDD" id="cd20336">
    <property type="entry name" value="Rcat_RBR"/>
    <property type="match status" value="1"/>
</dbReference>
<name>A0A3M9Y2K2_9PEZI</name>
<evidence type="ECO:0000256" key="5">
    <source>
        <dbReference type="ARBA" id="ARBA00022786"/>
    </source>
</evidence>
<evidence type="ECO:0000259" key="9">
    <source>
        <dbReference type="PROSITE" id="PS50089"/>
    </source>
</evidence>
<keyword evidence="2" id="KW-0479">Metal-binding</keyword>